<evidence type="ECO:0000313" key="5">
    <source>
        <dbReference type="EMBL" id="WTP91470.1"/>
    </source>
</evidence>
<feature type="signal peptide" evidence="3">
    <location>
        <begin position="1"/>
        <end position="19"/>
    </location>
</feature>
<comment type="similarity">
    <text evidence="1">Belongs to the leucine-binding protein family.</text>
</comment>
<feature type="domain" description="Leucine-binding protein" evidence="4">
    <location>
        <begin position="37"/>
        <end position="388"/>
    </location>
</feature>
<evidence type="ECO:0000256" key="1">
    <source>
        <dbReference type="ARBA" id="ARBA00010062"/>
    </source>
</evidence>
<reference evidence="5" key="1">
    <citation type="submission" date="2022-10" db="EMBL/GenBank/DDBJ databases">
        <title>The complete genomes of actinobacterial strains from the NBC collection.</title>
        <authorList>
            <person name="Joergensen T.S."/>
            <person name="Alvarez Arevalo M."/>
            <person name="Sterndorff E.B."/>
            <person name="Faurdal D."/>
            <person name="Vuksanovic O."/>
            <person name="Mourched A.-S."/>
            <person name="Charusanti P."/>
            <person name="Shaw S."/>
            <person name="Blin K."/>
            <person name="Weber T."/>
        </authorList>
    </citation>
    <scope>NUCLEOTIDE SEQUENCE</scope>
    <source>
        <strain evidence="5">NBC 00180</strain>
    </source>
</reference>
<dbReference type="PANTHER" id="PTHR47235">
    <property type="entry name" value="BLR6548 PROTEIN"/>
    <property type="match status" value="1"/>
</dbReference>
<evidence type="ECO:0000256" key="3">
    <source>
        <dbReference type="SAM" id="SignalP"/>
    </source>
</evidence>
<dbReference type="InterPro" id="IPR028081">
    <property type="entry name" value="Leu-bd"/>
</dbReference>
<name>A0AAU1I9K0_9ACTN</name>
<dbReference type="PANTHER" id="PTHR47235:SF1">
    <property type="entry name" value="BLR6548 PROTEIN"/>
    <property type="match status" value="1"/>
</dbReference>
<feature type="chain" id="PRO_5043715120" evidence="3">
    <location>
        <begin position="20"/>
        <end position="431"/>
    </location>
</feature>
<evidence type="ECO:0000259" key="4">
    <source>
        <dbReference type="Pfam" id="PF13458"/>
    </source>
</evidence>
<accession>A0AAU1I9K0</accession>
<dbReference type="Pfam" id="PF13458">
    <property type="entry name" value="Peripla_BP_6"/>
    <property type="match status" value="1"/>
</dbReference>
<dbReference type="CDD" id="cd06343">
    <property type="entry name" value="PBP1_ABC_ligand_binding-like"/>
    <property type="match status" value="1"/>
</dbReference>
<dbReference type="EMBL" id="CP108140">
    <property type="protein sequence ID" value="WTP91470.1"/>
    <property type="molecule type" value="Genomic_DNA"/>
</dbReference>
<proteinExistence type="inferred from homology"/>
<dbReference type="InterPro" id="IPR028082">
    <property type="entry name" value="Peripla_BP_I"/>
</dbReference>
<dbReference type="SUPFAM" id="SSF53822">
    <property type="entry name" value="Periplasmic binding protein-like I"/>
    <property type="match status" value="1"/>
</dbReference>
<keyword evidence="2 3" id="KW-0732">Signal</keyword>
<evidence type="ECO:0000256" key="2">
    <source>
        <dbReference type="ARBA" id="ARBA00022729"/>
    </source>
</evidence>
<protein>
    <submittedName>
        <fullName evidence="5">ABC transporter substrate-binding protein</fullName>
    </submittedName>
</protein>
<gene>
    <name evidence="5" type="ORF">OG477_42115</name>
</gene>
<dbReference type="PROSITE" id="PS51257">
    <property type="entry name" value="PROKAR_LIPOPROTEIN"/>
    <property type="match status" value="1"/>
</dbReference>
<dbReference type="Gene3D" id="3.40.50.2300">
    <property type="match status" value="2"/>
</dbReference>
<organism evidence="5">
    <name type="scientific">Streptomyces sp. NBC_00180</name>
    <dbReference type="NCBI Taxonomy" id="2903632"/>
    <lineage>
        <taxon>Bacteria</taxon>
        <taxon>Bacillati</taxon>
        <taxon>Actinomycetota</taxon>
        <taxon>Actinomycetes</taxon>
        <taxon>Kitasatosporales</taxon>
        <taxon>Streptomycetaceae</taxon>
        <taxon>Streptomyces</taxon>
    </lineage>
</organism>
<sequence>MARRSWLACALAFVLVAAAACSRPSDESATPGVTDTTVTIGSHQPLSHPLAPAWGQLPLAAKAYFDHVNANGGVHGRKIIFTYRDDGGEPDNSIKVVRNLVEKDKVFAILAGWGADSHSAVIDYLNSRKVPDLIPNGGSARFNNPVKLPYTFGWYSSLREGKILGDYISKAFPGKKVAYFYQRDEVGESGIKGLDKVIPPSSVVARESYLLGETDVTAQMRAIHRAKADVIVSFSLTNYNVLLRLAQKKLGNTARLVLVSTGSDPTTLSGLLTSATGDPATGSSMIQGIITNAWLVPVSDTSNSWIALVKMIHDRYLSGRPLDRYTEMGVAAAYLFVEALQRTGRNLTRQSLVDTLEKGGLSPGLGLTPLDYSRTSHAGYAGAQIGVIKGNAIVLQGKPMITDDGAGPVVPYTAPLPRPPASGIPPPPPQG</sequence>
<dbReference type="AlphaFoldDB" id="A0AAU1I9K0"/>